<evidence type="ECO:0000313" key="2">
    <source>
        <dbReference type="Proteomes" id="UP001183202"/>
    </source>
</evidence>
<dbReference type="PANTHER" id="PTHR38479:SF2">
    <property type="entry name" value="WINGED HELIX DNA-BINDING DOMAIN-CONTAINING PROTEIN"/>
    <property type="match status" value="1"/>
</dbReference>
<dbReference type="PANTHER" id="PTHR38479">
    <property type="entry name" value="LMO0824 PROTEIN"/>
    <property type="match status" value="1"/>
</dbReference>
<dbReference type="InterPro" id="IPR009351">
    <property type="entry name" value="AlkZ-like"/>
</dbReference>
<dbReference type="Proteomes" id="UP001183202">
    <property type="component" value="Unassembled WGS sequence"/>
</dbReference>
<gene>
    <name evidence="1" type="ORF">RM445_14010</name>
</gene>
<dbReference type="RefSeq" id="WP_311556668.1">
    <property type="nucleotide sequence ID" value="NZ_JAVREJ010000008.1"/>
</dbReference>
<dbReference type="GO" id="GO:0003677">
    <property type="term" value="F:DNA binding"/>
    <property type="evidence" value="ECO:0007669"/>
    <property type="project" value="UniProtKB-KW"/>
</dbReference>
<name>A0ABU2N9L4_9PSEU</name>
<protein>
    <submittedName>
        <fullName evidence="1">Winged helix DNA-binding domain-containing protein</fullName>
    </submittedName>
</protein>
<accession>A0ABU2N9L4</accession>
<dbReference type="EMBL" id="JAVREJ010000008">
    <property type="protein sequence ID" value="MDT0350643.1"/>
    <property type="molecule type" value="Genomic_DNA"/>
</dbReference>
<proteinExistence type="predicted"/>
<sequence length="378" mass="40741">MTQKAVQQTGPGRVLSTRELNRAVLARQLLLERADGSPGEVAARVCGLQTQHAPSGYIAMWSRAAGFRRADLTAALERAEVVQGWVMRNTIHMVAAADYAPFTAAVRAARRAQWLRADKRAAGLDMPAVAAAVRRYLADGPLTQPRLVALLVADGFPKVAWVGAQLWVDLLRIPPSGTWEKPRAHLFALADEVVATSEPVAVDDGQELLVTRYLRAFGPATAADVASFSGLPITVVRGVLARCELRHFRSETGGELVDVPDAPLPDAHTPAPVRFLGTWDATLLVHARRAQLLPEAYRPRVFATSMPRSVATFLVDGQVAGTWSYAGGQVVTSPFHDLPTAARRAVTVEAERLAAFHAVSDRSRSGESDVRRGGDETA</sequence>
<comment type="caution">
    <text evidence="1">The sequence shown here is derived from an EMBL/GenBank/DDBJ whole genome shotgun (WGS) entry which is preliminary data.</text>
</comment>
<keyword evidence="2" id="KW-1185">Reference proteome</keyword>
<keyword evidence="1" id="KW-0238">DNA-binding</keyword>
<reference evidence="2" key="1">
    <citation type="submission" date="2023-07" db="EMBL/GenBank/DDBJ databases">
        <title>30 novel species of actinomycetes from the DSMZ collection.</title>
        <authorList>
            <person name="Nouioui I."/>
        </authorList>
    </citation>
    <scope>NUCLEOTIDE SEQUENCE [LARGE SCALE GENOMIC DNA]</scope>
    <source>
        <strain evidence="2">DSM 45834</strain>
    </source>
</reference>
<organism evidence="1 2">
    <name type="scientific">Pseudonocardia charpentierae</name>
    <dbReference type="NCBI Taxonomy" id="3075545"/>
    <lineage>
        <taxon>Bacteria</taxon>
        <taxon>Bacillati</taxon>
        <taxon>Actinomycetota</taxon>
        <taxon>Actinomycetes</taxon>
        <taxon>Pseudonocardiales</taxon>
        <taxon>Pseudonocardiaceae</taxon>
        <taxon>Pseudonocardia</taxon>
    </lineage>
</organism>
<dbReference type="Pfam" id="PF06224">
    <property type="entry name" value="AlkZ-like"/>
    <property type="match status" value="1"/>
</dbReference>
<evidence type="ECO:0000313" key="1">
    <source>
        <dbReference type="EMBL" id="MDT0350643.1"/>
    </source>
</evidence>